<comment type="caution">
    <text evidence="1">The sequence shown here is derived from an EMBL/GenBank/DDBJ whole genome shotgun (WGS) entry which is preliminary data.</text>
</comment>
<evidence type="ECO:0000313" key="1">
    <source>
        <dbReference type="EMBL" id="KKK70162.1"/>
    </source>
</evidence>
<accession>A0A0F8XM61</accession>
<dbReference type="EMBL" id="LAZR01058310">
    <property type="protein sequence ID" value="KKK70162.1"/>
    <property type="molecule type" value="Genomic_DNA"/>
</dbReference>
<organism evidence="1">
    <name type="scientific">marine sediment metagenome</name>
    <dbReference type="NCBI Taxonomy" id="412755"/>
    <lineage>
        <taxon>unclassified sequences</taxon>
        <taxon>metagenomes</taxon>
        <taxon>ecological metagenomes</taxon>
    </lineage>
</organism>
<proteinExistence type="predicted"/>
<sequence length="82" mass="9617">YRSPYTIVGFLCGHEFKIIFLLKETPSKTLEKKISKFIEELEVKKCVGVHNLVEPFQLYHMDDDMENIFKISFGEEISKFLG</sequence>
<reference evidence="1" key="1">
    <citation type="journal article" date="2015" name="Nature">
        <title>Complex archaea that bridge the gap between prokaryotes and eukaryotes.</title>
        <authorList>
            <person name="Spang A."/>
            <person name="Saw J.H."/>
            <person name="Jorgensen S.L."/>
            <person name="Zaremba-Niedzwiedzka K."/>
            <person name="Martijn J."/>
            <person name="Lind A.E."/>
            <person name="van Eijk R."/>
            <person name="Schleper C."/>
            <person name="Guy L."/>
            <person name="Ettema T.J."/>
        </authorList>
    </citation>
    <scope>NUCLEOTIDE SEQUENCE</scope>
</reference>
<dbReference type="AlphaFoldDB" id="A0A0F8XM61"/>
<feature type="non-terminal residue" evidence="1">
    <location>
        <position position="1"/>
    </location>
</feature>
<name>A0A0F8XM61_9ZZZZ</name>
<gene>
    <name evidence="1" type="ORF">LCGC14_2926770</name>
</gene>
<protein>
    <submittedName>
        <fullName evidence="1">Uncharacterized protein</fullName>
    </submittedName>
</protein>